<dbReference type="PANTHER" id="PTHR45138:SF9">
    <property type="entry name" value="DIGUANYLATE CYCLASE DGCM-RELATED"/>
    <property type="match status" value="1"/>
</dbReference>
<dbReference type="InterPro" id="IPR000160">
    <property type="entry name" value="GGDEF_dom"/>
</dbReference>
<dbReference type="OrthoDB" id="9180959at2"/>
<evidence type="ECO:0000259" key="4">
    <source>
        <dbReference type="PROSITE" id="PS50887"/>
    </source>
</evidence>
<dbReference type="Gene3D" id="3.40.190.10">
    <property type="entry name" value="Periplasmic binding protein-like II"/>
    <property type="match status" value="2"/>
</dbReference>
<reference evidence="6" key="1">
    <citation type="submission" date="2014-12" db="EMBL/GenBank/DDBJ databases">
        <title>Complete genome sequence of a multi-drug resistant Klebsiella pneumoniae.</title>
        <authorList>
            <person name="Hua X."/>
            <person name="Chen Q."/>
            <person name="Li X."/>
            <person name="Feng Y."/>
            <person name="Ruan Z."/>
            <person name="Yu Y."/>
        </authorList>
    </citation>
    <scope>NUCLEOTIDE SEQUENCE [LARGE SCALE GENOMIC DNA]</scope>
    <source>
        <strain evidence="6">5.12</strain>
    </source>
</reference>
<sequence>MPYEAVRNGKHIGISADYLKLVAEITGYNFVLVPTENWDQTLAYVESGTCMVAAMMNSSPSRRRFLVFSQPYFEAPNVLVARDDTSILQGYAGIGDRLLGVVSGYRHAEYLARYYPGINVEYVESESDGLNKLASGEIDVMVGALLSINAAIISRDYKKFAIVGYAEPYDSLRFGVNKQYAFLIPKLNSAISAIPESRQVDIYKRWNNVRVISKSDYSLLIAVLIISIMFIGMLIWRRRIAEQCRRQIIQKNEEIETLQLSLLDKNRTLEFLSTHDLVTGLYNRNYIMHKAEEEISRFQRFHSPASLIVVELVSSASPARAQARHDKDEVLKAVASACLNSVREVDIAARLVSEQFIILCPQTEINAAKVLADRLLAAIPKQVEALDTTLQVAIGIAALKESQHFPEWYDDACRALYQARRHGCHKACTSG</sequence>
<dbReference type="KEGG" id="apel:CA267_001065"/>
<dbReference type="SUPFAM" id="SSF53850">
    <property type="entry name" value="Periplasmic binding protein-like II"/>
    <property type="match status" value="1"/>
</dbReference>
<organism evidence="5 6">
    <name type="scientific">Alteromonas pelagimontana</name>
    <dbReference type="NCBI Taxonomy" id="1858656"/>
    <lineage>
        <taxon>Bacteria</taxon>
        <taxon>Pseudomonadati</taxon>
        <taxon>Pseudomonadota</taxon>
        <taxon>Gammaproteobacteria</taxon>
        <taxon>Alteromonadales</taxon>
        <taxon>Alteromonadaceae</taxon>
        <taxon>Alteromonas/Salinimonas group</taxon>
        <taxon>Alteromonas</taxon>
    </lineage>
</organism>
<feature type="domain" description="GGDEF" evidence="4">
    <location>
        <begin position="303"/>
        <end position="431"/>
    </location>
</feature>
<evidence type="ECO:0000256" key="2">
    <source>
        <dbReference type="ARBA" id="ARBA00034247"/>
    </source>
</evidence>
<feature type="transmembrane region" description="Helical" evidence="3">
    <location>
        <begin position="217"/>
        <end position="236"/>
    </location>
</feature>
<dbReference type="Pfam" id="PF00990">
    <property type="entry name" value="GGDEF"/>
    <property type="match status" value="1"/>
</dbReference>
<dbReference type="AlphaFoldDB" id="A0A6M4MHM3"/>
<protein>
    <recommendedName>
        <fullName evidence="1">diguanylate cyclase</fullName>
        <ecNumber evidence="1">2.7.7.65</ecNumber>
    </recommendedName>
</protein>
<proteinExistence type="predicted"/>
<comment type="catalytic activity">
    <reaction evidence="2">
        <text>2 GTP = 3',3'-c-di-GMP + 2 diphosphate</text>
        <dbReference type="Rhea" id="RHEA:24898"/>
        <dbReference type="ChEBI" id="CHEBI:33019"/>
        <dbReference type="ChEBI" id="CHEBI:37565"/>
        <dbReference type="ChEBI" id="CHEBI:58805"/>
        <dbReference type="EC" id="2.7.7.65"/>
    </reaction>
</comment>
<dbReference type="SUPFAM" id="SSF55073">
    <property type="entry name" value="Nucleotide cyclase"/>
    <property type="match status" value="1"/>
</dbReference>
<dbReference type="PROSITE" id="PS50887">
    <property type="entry name" value="GGDEF"/>
    <property type="match status" value="1"/>
</dbReference>
<evidence type="ECO:0000313" key="6">
    <source>
        <dbReference type="Proteomes" id="UP000219285"/>
    </source>
</evidence>
<dbReference type="GO" id="GO:0052621">
    <property type="term" value="F:diguanylate cyclase activity"/>
    <property type="evidence" value="ECO:0007669"/>
    <property type="project" value="UniProtKB-EC"/>
</dbReference>
<evidence type="ECO:0000256" key="1">
    <source>
        <dbReference type="ARBA" id="ARBA00012528"/>
    </source>
</evidence>
<keyword evidence="6" id="KW-1185">Reference proteome</keyword>
<dbReference type="Gene3D" id="3.30.70.270">
    <property type="match status" value="1"/>
</dbReference>
<accession>A0A6M4MHM3</accession>
<keyword evidence="3" id="KW-0472">Membrane</keyword>
<reference evidence="5 6" key="2">
    <citation type="submission" date="2020-04" db="EMBL/GenBank/DDBJ databases">
        <title>Complete genome sequence of Alteromonas pelagimontana 5.12T.</title>
        <authorList>
            <person name="Sinha R.K."/>
            <person name="Krishnan K.P."/>
            <person name="Kurian J.P."/>
        </authorList>
    </citation>
    <scope>NUCLEOTIDE SEQUENCE [LARGE SCALE GENOMIC DNA]</scope>
    <source>
        <strain evidence="5 6">5.12</strain>
    </source>
</reference>
<dbReference type="CDD" id="cd01949">
    <property type="entry name" value="GGDEF"/>
    <property type="match status" value="1"/>
</dbReference>
<evidence type="ECO:0000256" key="3">
    <source>
        <dbReference type="SAM" id="Phobius"/>
    </source>
</evidence>
<dbReference type="NCBIfam" id="TIGR00254">
    <property type="entry name" value="GGDEF"/>
    <property type="match status" value="1"/>
</dbReference>
<dbReference type="SMART" id="SM00062">
    <property type="entry name" value="PBPb"/>
    <property type="match status" value="1"/>
</dbReference>
<dbReference type="SMART" id="SM00267">
    <property type="entry name" value="GGDEF"/>
    <property type="match status" value="1"/>
</dbReference>
<dbReference type="InterPro" id="IPR043128">
    <property type="entry name" value="Rev_trsase/Diguanyl_cyclase"/>
</dbReference>
<dbReference type="Proteomes" id="UP000219285">
    <property type="component" value="Chromosome"/>
</dbReference>
<dbReference type="GO" id="GO:1902201">
    <property type="term" value="P:negative regulation of bacterial-type flagellum-dependent cell motility"/>
    <property type="evidence" value="ECO:0007669"/>
    <property type="project" value="TreeGrafter"/>
</dbReference>
<evidence type="ECO:0000313" key="5">
    <source>
        <dbReference type="EMBL" id="QJR82691.1"/>
    </source>
</evidence>
<keyword evidence="3" id="KW-1133">Transmembrane helix</keyword>
<dbReference type="InterPro" id="IPR001638">
    <property type="entry name" value="Solute-binding_3/MltF_N"/>
</dbReference>
<dbReference type="InterPro" id="IPR029787">
    <property type="entry name" value="Nucleotide_cyclase"/>
</dbReference>
<dbReference type="EC" id="2.7.7.65" evidence="1"/>
<name>A0A6M4MHM3_9ALTE</name>
<keyword evidence="3" id="KW-0812">Transmembrane</keyword>
<dbReference type="GO" id="GO:0005886">
    <property type="term" value="C:plasma membrane"/>
    <property type="evidence" value="ECO:0007669"/>
    <property type="project" value="TreeGrafter"/>
</dbReference>
<gene>
    <name evidence="5" type="ORF">CA267_001065</name>
</gene>
<dbReference type="PANTHER" id="PTHR45138">
    <property type="entry name" value="REGULATORY COMPONENTS OF SENSORY TRANSDUCTION SYSTEM"/>
    <property type="match status" value="1"/>
</dbReference>
<dbReference type="EMBL" id="CP052766">
    <property type="protein sequence ID" value="QJR82691.1"/>
    <property type="molecule type" value="Genomic_DNA"/>
</dbReference>
<dbReference type="GO" id="GO:0043709">
    <property type="term" value="P:cell adhesion involved in single-species biofilm formation"/>
    <property type="evidence" value="ECO:0007669"/>
    <property type="project" value="TreeGrafter"/>
</dbReference>
<dbReference type="InterPro" id="IPR050469">
    <property type="entry name" value="Diguanylate_Cyclase"/>
</dbReference>
<dbReference type="Pfam" id="PF00497">
    <property type="entry name" value="SBP_bac_3"/>
    <property type="match status" value="1"/>
</dbReference>